<gene>
    <name evidence="1" type="ORF">N8E88_04780</name>
</gene>
<evidence type="ECO:0000313" key="1">
    <source>
        <dbReference type="EMBL" id="UXN58142.1"/>
    </source>
</evidence>
<protein>
    <submittedName>
        <fullName evidence="1">Uncharacterized protein</fullName>
    </submittedName>
</protein>
<keyword evidence="1" id="KW-0614">Plasmid</keyword>
<dbReference type="Proteomes" id="UP001061991">
    <property type="component" value="Plasmid p_unnamed2"/>
</dbReference>
<dbReference type="EMBL" id="CP104971">
    <property type="protein sequence ID" value="UXN58142.1"/>
    <property type="molecule type" value="Genomic_DNA"/>
</dbReference>
<organism evidence="1 2">
    <name type="scientific">Phyllobacterium zundukense</name>
    <dbReference type="NCBI Taxonomy" id="1867719"/>
    <lineage>
        <taxon>Bacteria</taxon>
        <taxon>Pseudomonadati</taxon>
        <taxon>Pseudomonadota</taxon>
        <taxon>Alphaproteobacteria</taxon>
        <taxon>Hyphomicrobiales</taxon>
        <taxon>Phyllobacteriaceae</taxon>
        <taxon>Phyllobacterium</taxon>
    </lineage>
</organism>
<name>A0ACD4CXB7_9HYPH</name>
<keyword evidence="2" id="KW-1185">Reference proteome</keyword>
<proteinExistence type="predicted"/>
<accession>A0ACD4CXB7</accession>
<reference evidence="1" key="1">
    <citation type="submission" date="2022-09" db="EMBL/GenBank/DDBJ databases">
        <title>Interaction between co-microsymbionts with complementary sets of symbiotic genes in legume-rhizobium systems.</title>
        <authorList>
            <person name="Safronova V."/>
            <person name="Sazanova A."/>
            <person name="Afonin A."/>
            <person name="Chirak E."/>
        </authorList>
    </citation>
    <scope>NUCLEOTIDE SEQUENCE</scope>
    <source>
        <strain evidence="1">A18/3m</strain>
    </source>
</reference>
<sequence>MKLTRAVLYELVWSYPITQIAKHYGVRDLQIAKACDLYDIARPPAGYWQKLAYGKNVEKAALQTVNFSAEKIVAIERSGTWAPCRAPAMLATPSAPGAIRWSAPPGTGRR</sequence>
<geneLocation type="plasmid" evidence="1 2">
    <name>p_unnamed2</name>
</geneLocation>
<evidence type="ECO:0000313" key="2">
    <source>
        <dbReference type="Proteomes" id="UP001061991"/>
    </source>
</evidence>